<protein>
    <submittedName>
        <fullName evidence="1">Uncharacterized protein</fullName>
    </submittedName>
</protein>
<reference evidence="1 2" key="2">
    <citation type="journal article" date="2010" name="J. Bacteriol.">
        <title>Complete genome sequence of the photosynthetic purple nonsulfur bacterium Rhodobacter capsulatus SB 1003.</title>
        <authorList>
            <person name="Strnad H."/>
            <person name="Lapidus A."/>
            <person name="Paces J."/>
            <person name="Ulbrich P."/>
            <person name="Vlcek C."/>
            <person name="Paces V."/>
            <person name="Haselkorn R."/>
        </authorList>
    </citation>
    <scope>NUCLEOTIDE SEQUENCE [LARGE SCALE GENOMIC DNA]</scope>
    <source>
        <strain evidence="2">ATCC BAA-309 / NBRC 16581 / SB1003</strain>
    </source>
</reference>
<accession>D5AV47</accession>
<organism evidence="1 2">
    <name type="scientific">Rhodobacter capsulatus (strain ATCC BAA-309 / NBRC 16581 / SB1003)</name>
    <dbReference type="NCBI Taxonomy" id="272942"/>
    <lineage>
        <taxon>Bacteria</taxon>
        <taxon>Pseudomonadati</taxon>
        <taxon>Pseudomonadota</taxon>
        <taxon>Alphaproteobacteria</taxon>
        <taxon>Rhodobacterales</taxon>
        <taxon>Rhodobacter group</taxon>
        <taxon>Rhodobacter</taxon>
    </lineage>
</organism>
<keyword evidence="2" id="KW-1185">Reference proteome</keyword>
<gene>
    <name evidence="1" type="ordered locus">RCAP_rcc02086</name>
</gene>
<sequence length="49" mass="5482">MRLLEIPRRKLGAKRLYDRFDLDAFASALPIEGESEGETACDHLFGVSS</sequence>
<dbReference type="AlphaFoldDB" id="D5AV47"/>
<evidence type="ECO:0000313" key="2">
    <source>
        <dbReference type="Proteomes" id="UP000002361"/>
    </source>
</evidence>
<dbReference type="Proteomes" id="UP000002361">
    <property type="component" value="Chromosome"/>
</dbReference>
<dbReference type="HOGENOM" id="CLU_186929_1_0_5"/>
<proteinExistence type="predicted"/>
<reference key="1">
    <citation type="submission" date="2008-12" db="EMBL/GenBank/DDBJ databases">
        <title>Complete genome sequence of Rhodobacter capsulatus SB1003.</title>
        <authorList>
            <person name="Strnad H."/>
            <person name="Lapidus A."/>
            <person name="Vlcek C."/>
            <person name="Ulbrich P."/>
            <person name="Paces J."/>
            <person name="Maltsev N."/>
            <person name="Kumar V."/>
            <person name="Kogan Y."/>
            <person name="Milgram A."/>
            <person name="Rebrekov D."/>
            <person name="Mazur M."/>
            <person name="Cox R."/>
            <person name="Kyrpides N."/>
            <person name="Kolar M."/>
            <person name="Sachova J."/>
            <person name="Ridl J."/>
            <person name="Ivanova N."/>
            <person name="Kapatral V."/>
            <person name="Los T."/>
            <person name="Lykidis A."/>
            <person name="Mikhailova N."/>
            <person name="Reznik G."/>
            <person name="Vasieva O."/>
            <person name="Fonstein M."/>
            <person name="Paces V."/>
            <person name="Haselkorn R."/>
        </authorList>
    </citation>
    <scope>NUCLEOTIDE SEQUENCE</scope>
    <source>
        <strain>SB1003</strain>
    </source>
</reference>
<dbReference type="KEGG" id="rcp:RCAP_rcc02086"/>
<evidence type="ECO:0000313" key="1">
    <source>
        <dbReference type="EMBL" id="ADE85829.1"/>
    </source>
</evidence>
<name>D5AV47_RHOCB</name>
<dbReference type="EMBL" id="CP001312">
    <property type="protein sequence ID" value="ADE85829.1"/>
    <property type="molecule type" value="Genomic_DNA"/>
</dbReference>